<organism evidence="2 3">
    <name type="scientific">Flavobacterium piscisymbiosum</name>
    <dbReference type="NCBI Taxonomy" id="2893753"/>
    <lineage>
        <taxon>Bacteria</taxon>
        <taxon>Pseudomonadati</taxon>
        <taxon>Bacteroidota</taxon>
        <taxon>Flavobacteriia</taxon>
        <taxon>Flavobacteriales</taxon>
        <taxon>Flavobacteriaceae</taxon>
        <taxon>Flavobacterium</taxon>
    </lineage>
</organism>
<dbReference type="Pfam" id="PF22481">
    <property type="entry name" value="DUF6985"/>
    <property type="match status" value="1"/>
</dbReference>
<feature type="domain" description="DUF6985" evidence="1">
    <location>
        <begin position="10"/>
        <end position="150"/>
    </location>
</feature>
<accession>A0ABS8ML45</accession>
<dbReference type="InterPro" id="IPR054254">
    <property type="entry name" value="DUF6985"/>
</dbReference>
<dbReference type="EMBL" id="JAJJMM010000001">
    <property type="protein sequence ID" value="MCC9065632.1"/>
    <property type="molecule type" value="Genomic_DNA"/>
</dbReference>
<dbReference type="RefSeq" id="WP_230039387.1">
    <property type="nucleotide sequence ID" value="NZ_JAJJMM010000001.1"/>
</dbReference>
<keyword evidence="3" id="KW-1185">Reference proteome</keyword>
<reference evidence="2" key="1">
    <citation type="submission" date="2021-11" db="EMBL/GenBank/DDBJ databases">
        <title>Description of novel Flavobacterium species.</title>
        <authorList>
            <person name="Saticioglu I.B."/>
            <person name="Ay H."/>
            <person name="Altun S."/>
            <person name="Duman M."/>
        </authorList>
    </citation>
    <scope>NUCLEOTIDE SEQUENCE</scope>
    <source>
        <strain evidence="2">F-30</strain>
    </source>
</reference>
<sequence length="153" mass="17936">MESKIVGQLQPLEYDEDFFESEPYTIPYFNNKKLKIGFVEAKHEPYLSEADKVLENFLNITVEERIKDSQLVFKYYDETLNFGYTEDLDIKAVEEIWDFVYPNEIIINWDENGDFYLCVSCGCEWEEEHGLQLVFKNGSALSRVSGHDGQFSD</sequence>
<gene>
    <name evidence="2" type="ORF">LNP81_21755</name>
</gene>
<evidence type="ECO:0000313" key="2">
    <source>
        <dbReference type="EMBL" id="MCC9065632.1"/>
    </source>
</evidence>
<protein>
    <recommendedName>
        <fullName evidence="1">DUF6985 domain-containing protein</fullName>
    </recommendedName>
</protein>
<comment type="caution">
    <text evidence="2">The sequence shown here is derived from an EMBL/GenBank/DDBJ whole genome shotgun (WGS) entry which is preliminary data.</text>
</comment>
<evidence type="ECO:0000313" key="3">
    <source>
        <dbReference type="Proteomes" id="UP001430679"/>
    </source>
</evidence>
<dbReference type="Proteomes" id="UP001430679">
    <property type="component" value="Unassembled WGS sequence"/>
</dbReference>
<name>A0ABS8ML45_9FLAO</name>
<evidence type="ECO:0000259" key="1">
    <source>
        <dbReference type="Pfam" id="PF22481"/>
    </source>
</evidence>
<proteinExistence type="predicted"/>